<organism evidence="2">
    <name type="scientific">Nakamurella sp. A5-74</name>
    <dbReference type="NCBI Taxonomy" id="3158264"/>
    <lineage>
        <taxon>Bacteria</taxon>
        <taxon>Bacillati</taxon>
        <taxon>Actinomycetota</taxon>
        <taxon>Actinomycetes</taxon>
        <taxon>Nakamurellales</taxon>
        <taxon>Nakamurellaceae</taxon>
        <taxon>Nakamurella</taxon>
    </lineage>
</organism>
<accession>A0AAU8DRU5</accession>
<reference evidence="2" key="1">
    <citation type="submission" date="2024-05" db="EMBL/GenBank/DDBJ databases">
        <authorList>
            <person name="Cai S.Y."/>
            <person name="Jin L.M."/>
            <person name="Li H.R."/>
        </authorList>
    </citation>
    <scope>NUCLEOTIDE SEQUENCE</scope>
    <source>
        <strain evidence="2">A5-74</strain>
    </source>
</reference>
<evidence type="ECO:0000313" key="2">
    <source>
        <dbReference type="EMBL" id="XCG64377.1"/>
    </source>
</evidence>
<dbReference type="RefSeq" id="WP_353649990.1">
    <property type="nucleotide sequence ID" value="NZ_CP159218.1"/>
</dbReference>
<gene>
    <name evidence="2" type="ORF">ABLG96_03250</name>
</gene>
<sequence length="99" mass="11144">MNLLEAGIVSRGSPHLPERRNSGDHHRSSLESAQHLVTEFSYAVVVELLFREFHGQHPLPMIVDVVRACLTDLEGQVPPGALAELLERSARQRLTYTWC</sequence>
<feature type="compositionally biased region" description="Basic and acidic residues" evidence="1">
    <location>
        <begin position="16"/>
        <end position="29"/>
    </location>
</feature>
<name>A0AAU8DRU5_9ACTN</name>
<proteinExistence type="predicted"/>
<protein>
    <submittedName>
        <fullName evidence="2">Uncharacterized protein</fullName>
    </submittedName>
</protein>
<dbReference type="EMBL" id="CP159218">
    <property type="protein sequence ID" value="XCG64377.1"/>
    <property type="molecule type" value="Genomic_DNA"/>
</dbReference>
<feature type="region of interest" description="Disordered" evidence="1">
    <location>
        <begin position="1"/>
        <end position="30"/>
    </location>
</feature>
<evidence type="ECO:0000256" key="1">
    <source>
        <dbReference type="SAM" id="MobiDB-lite"/>
    </source>
</evidence>
<dbReference type="AlphaFoldDB" id="A0AAU8DRU5"/>